<dbReference type="AlphaFoldDB" id="A0A2P5B0U5"/>
<evidence type="ECO:0000256" key="1">
    <source>
        <dbReference type="SAM" id="MobiDB-lite"/>
    </source>
</evidence>
<evidence type="ECO:0000313" key="3">
    <source>
        <dbReference type="Proteomes" id="UP000237105"/>
    </source>
</evidence>
<protein>
    <submittedName>
        <fullName evidence="2">Uncharacterized protein</fullName>
    </submittedName>
</protein>
<feature type="region of interest" description="Disordered" evidence="1">
    <location>
        <begin position="57"/>
        <end position="82"/>
    </location>
</feature>
<accession>A0A2P5B0U5</accession>
<reference evidence="3" key="1">
    <citation type="submission" date="2016-06" db="EMBL/GenBank/DDBJ databases">
        <title>Parallel loss of symbiosis genes in relatives of nitrogen-fixing non-legume Parasponia.</title>
        <authorList>
            <person name="Van Velzen R."/>
            <person name="Holmer R."/>
            <person name="Bu F."/>
            <person name="Rutten L."/>
            <person name="Van Zeijl A."/>
            <person name="Liu W."/>
            <person name="Santuari L."/>
            <person name="Cao Q."/>
            <person name="Sharma T."/>
            <person name="Shen D."/>
            <person name="Roswanjaya Y."/>
            <person name="Wardhani T."/>
            <person name="Kalhor M.S."/>
            <person name="Jansen J."/>
            <person name="Van den Hoogen J."/>
            <person name="Gungor B."/>
            <person name="Hartog M."/>
            <person name="Hontelez J."/>
            <person name="Verver J."/>
            <person name="Yang W.-C."/>
            <person name="Schijlen E."/>
            <person name="Repin R."/>
            <person name="Schilthuizen M."/>
            <person name="Schranz E."/>
            <person name="Heidstra R."/>
            <person name="Miyata K."/>
            <person name="Fedorova E."/>
            <person name="Kohlen W."/>
            <person name="Bisseling T."/>
            <person name="Smit S."/>
            <person name="Geurts R."/>
        </authorList>
    </citation>
    <scope>NUCLEOTIDE SEQUENCE [LARGE SCALE GENOMIC DNA]</scope>
    <source>
        <strain evidence="3">cv. WU1-14</strain>
    </source>
</reference>
<gene>
    <name evidence="2" type="ORF">PanWU01x14_281770</name>
</gene>
<dbReference type="Proteomes" id="UP000237105">
    <property type="component" value="Unassembled WGS sequence"/>
</dbReference>
<comment type="caution">
    <text evidence="2">The sequence shown here is derived from an EMBL/GenBank/DDBJ whole genome shotgun (WGS) entry which is preliminary data.</text>
</comment>
<evidence type="ECO:0000313" key="2">
    <source>
        <dbReference type="EMBL" id="PON42419.1"/>
    </source>
</evidence>
<organism evidence="2 3">
    <name type="scientific">Parasponia andersonii</name>
    <name type="common">Sponia andersonii</name>
    <dbReference type="NCBI Taxonomy" id="3476"/>
    <lineage>
        <taxon>Eukaryota</taxon>
        <taxon>Viridiplantae</taxon>
        <taxon>Streptophyta</taxon>
        <taxon>Embryophyta</taxon>
        <taxon>Tracheophyta</taxon>
        <taxon>Spermatophyta</taxon>
        <taxon>Magnoliopsida</taxon>
        <taxon>eudicotyledons</taxon>
        <taxon>Gunneridae</taxon>
        <taxon>Pentapetalae</taxon>
        <taxon>rosids</taxon>
        <taxon>fabids</taxon>
        <taxon>Rosales</taxon>
        <taxon>Cannabaceae</taxon>
        <taxon>Parasponia</taxon>
    </lineage>
</organism>
<proteinExistence type="predicted"/>
<name>A0A2P5B0U5_PARAD</name>
<keyword evidence="3" id="KW-1185">Reference proteome</keyword>
<dbReference type="EMBL" id="JXTB01000392">
    <property type="protein sequence ID" value="PON42419.1"/>
    <property type="molecule type" value="Genomic_DNA"/>
</dbReference>
<sequence>MLIPSSQRFHLFHTCFLLFHSLSPSLTLTLLLSLSLSLSLSHSPLPSFSQARRRRLCSHPAPPHADSSARCQTPFAGLRSQV</sequence>